<evidence type="ECO:0000259" key="1">
    <source>
        <dbReference type="Pfam" id="PF18765"/>
    </source>
</evidence>
<dbReference type="OrthoDB" id="9803106at2"/>
<reference evidence="2 3" key="2">
    <citation type="submission" date="2007-01" db="EMBL/GenBank/DDBJ databases">
        <title>Sequencing of the draft genome and assembly of Thermosinus carboxydivorans Nor1.</title>
        <authorList>
            <consortium name="US DOE Joint Genome Institute (JGI-PGF)"/>
            <person name="Copeland A."/>
            <person name="Lucas S."/>
            <person name="Lapidus A."/>
            <person name="Barry K."/>
            <person name="Glavina del Rio T."/>
            <person name="Dalin E."/>
            <person name="Tice H."/>
            <person name="Bruce D."/>
            <person name="Pitluck S."/>
            <person name="Richardson P."/>
        </authorList>
    </citation>
    <scope>NUCLEOTIDE SEQUENCE [LARGE SCALE GENOMIC DNA]</scope>
    <source>
        <strain evidence="2 3">Nor1</strain>
    </source>
</reference>
<dbReference type="InterPro" id="IPR043519">
    <property type="entry name" value="NT_sf"/>
</dbReference>
<dbReference type="InterPro" id="IPR052930">
    <property type="entry name" value="TA_antitoxin_MntA"/>
</dbReference>
<proteinExistence type="predicted"/>
<comment type="caution">
    <text evidence="2">The sequence shown here is derived from an EMBL/GenBank/DDBJ whole genome shotgun (WGS) entry which is preliminary data.</text>
</comment>
<name>A1HM72_9FIRM</name>
<dbReference type="Proteomes" id="UP000005139">
    <property type="component" value="Unassembled WGS sequence"/>
</dbReference>
<sequence>MKFGLPERVVQAMVKELQRRETVSRAVIFGSRARGDYKYNSDIDIAVYCEGSFPPGLRSDLDEAAGIYKIDVVDMNGPVAEKLRQKIEEQGIEIYRRNE</sequence>
<dbReference type="EMBL" id="AAWL01000001">
    <property type="protein sequence ID" value="EAX48920.1"/>
    <property type="molecule type" value="Genomic_DNA"/>
</dbReference>
<reference evidence="2 3" key="1">
    <citation type="submission" date="2007-01" db="EMBL/GenBank/DDBJ databases">
        <title>Annotation of the draft genome assembly of Thermosinus carboxydivorans Nor1.</title>
        <authorList>
            <consortium name="US DOE Joint Genome Institute (JGI-ORNL)"/>
            <person name="Larimer F."/>
            <person name="Land M."/>
            <person name="Hauser L."/>
        </authorList>
    </citation>
    <scope>NUCLEOTIDE SEQUENCE [LARGE SCALE GENOMIC DNA]</scope>
    <source>
        <strain evidence="2 3">Nor1</strain>
    </source>
</reference>
<protein>
    <submittedName>
        <fullName evidence="2">DNA polymerase, beta domain protein region</fullName>
    </submittedName>
</protein>
<dbReference type="InterPro" id="IPR041633">
    <property type="entry name" value="Polbeta"/>
</dbReference>
<organism evidence="2 3">
    <name type="scientific">Thermosinus carboxydivorans Nor1</name>
    <dbReference type="NCBI Taxonomy" id="401526"/>
    <lineage>
        <taxon>Bacteria</taxon>
        <taxon>Bacillati</taxon>
        <taxon>Bacillota</taxon>
        <taxon>Negativicutes</taxon>
        <taxon>Selenomonadales</taxon>
        <taxon>Sporomusaceae</taxon>
        <taxon>Thermosinus</taxon>
    </lineage>
</organism>
<evidence type="ECO:0000313" key="2">
    <source>
        <dbReference type="EMBL" id="EAX48920.1"/>
    </source>
</evidence>
<dbReference type="Pfam" id="PF18765">
    <property type="entry name" value="Polbeta"/>
    <property type="match status" value="1"/>
</dbReference>
<dbReference type="CDD" id="cd05403">
    <property type="entry name" value="NT_KNTase_like"/>
    <property type="match status" value="1"/>
</dbReference>
<keyword evidence="3" id="KW-1185">Reference proteome</keyword>
<dbReference type="PANTHER" id="PTHR43852">
    <property type="entry name" value="NUCLEOTIDYLTRANSFERASE"/>
    <property type="match status" value="1"/>
</dbReference>
<dbReference type="RefSeq" id="WP_007288127.1">
    <property type="nucleotide sequence ID" value="NZ_AAWL01000001.1"/>
</dbReference>
<evidence type="ECO:0000313" key="3">
    <source>
        <dbReference type="Proteomes" id="UP000005139"/>
    </source>
</evidence>
<gene>
    <name evidence="2" type="ORF">TcarDRAFT_2609</name>
</gene>
<feature type="domain" description="Polymerase beta nucleotidyltransferase" evidence="1">
    <location>
        <begin position="14"/>
        <end position="99"/>
    </location>
</feature>
<dbReference type="Gene3D" id="3.30.460.10">
    <property type="entry name" value="Beta Polymerase, domain 2"/>
    <property type="match status" value="1"/>
</dbReference>
<accession>A1HM72</accession>
<dbReference type="AlphaFoldDB" id="A1HM72"/>
<dbReference type="eggNOG" id="COG1669">
    <property type="taxonomic scope" value="Bacteria"/>
</dbReference>
<dbReference type="SUPFAM" id="SSF81301">
    <property type="entry name" value="Nucleotidyltransferase"/>
    <property type="match status" value="1"/>
</dbReference>
<dbReference type="PANTHER" id="PTHR43852:SF2">
    <property type="entry name" value="PROTEIN ADENYLYLTRANSFERASE MNTA"/>
    <property type="match status" value="1"/>
</dbReference>